<dbReference type="AlphaFoldDB" id="A0A3S5CVG9"/>
<comment type="caution">
    <text evidence="1">The sequence shown here is derived from an EMBL/GenBank/DDBJ whole genome shotgun (WGS) entry which is preliminary data.</text>
</comment>
<name>A0A3S5CVG9_9PLAT</name>
<evidence type="ECO:0000313" key="1">
    <source>
        <dbReference type="EMBL" id="VEL42768.1"/>
    </source>
</evidence>
<organism evidence="1 2">
    <name type="scientific">Protopolystoma xenopodis</name>
    <dbReference type="NCBI Taxonomy" id="117903"/>
    <lineage>
        <taxon>Eukaryota</taxon>
        <taxon>Metazoa</taxon>
        <taxon>Spiralia</taxon>
        <taxon>Lophotrochozoa</taxon>
        <taxon>Platyhelminthes</taxon>
        <taxon>Monogenea</taxon>
        <taxon>Polyopisthocotylea</taxon>
        <taxon>Polystomatidea</taxon>
        <taxon>Polystomatidae</taxon>
        <taxon>Protopolystoma</taxon>
    </lineage>
</organism>
<reference evidence="1" key="1">
    <citation type="submission" date="2018-11" db="EMBL/GenBank/DDBJ databases">
        <authorList>
            <consortium name="Pathogen Informatics"/>
        </authorList>
    </citation>
    <scope>NUCLEOTIDE SEQUENCE</scope>
</reference>
<evidence type="ECO:0000313" key="2">
    <source>
        <dbReference type="Proteomes" id="UP000784294"/>
    </source>
</evidence>
<keyword evidence="2" id="KW-1185">Reference proteome</keyword>
<protein>
    <submittedName>
        <fullName evidence="1">Uncharacterized protein</fullName>
    </submittedName>
</protein>
<proteinExistence type="predicted"/>
<gene>
    <name evidence="1" type="ORF">PXEA_LOCUS36208</name>
</gene>
<sequence length="314" mass="35427">MLNLNLLTCICCMQIVLVTVIISPTLVHVPHRSTIAAALEVSDHEKRTRFASDNKHATPPSQVLLASFFSTVGRLQGIRVQSVDIVKVSSLKETATRKGRAEAMLLNRARCLHNTSDNSSCYREVARLQDRINKSVARPDGNIQKPATWTAVLQLSEGWNANVGWLDSINCLVRLEERRADVRRKWTLLAWPSDMPRLKQDVATPFAMRRTCSPDARRPQSRWHQATQSQLATEAGLVGSECAHDEAQNACRELRDASRQGDSDRLRLLAVGTCQRWCFSIDPSPARLTLTWFRAMATEQRLPLSIAYPLWRVY</sequence>
<dbReference type="Proteomes" id="UP000784294">
    <property type="component" value="Unassembled WGS sequence"/>
</dbReference>
<accession>A0A3S5CVG9</accession>
<dbReference type="EMBL" id="CAAALY010276461">
    <property type="protein sequence ID" value="VEL42768.1"/>
    <property type="molecule type" value="Genomic_DNA"/>
</dbReference>